<evidence type="ECO:0000259" key="2">
    <source>
        <dbReference type="Pfam" id="PF13550"/>
    </source>
</evidence>
<feature type="domain" description="Tip attachment protein J" evidence="2">
    <location>
        <begin position="967"/>
        <end position="1125"/>
    </location>
</feature>
<dbReference type="InterPro" id="IPR025195">
    <property type="entry name" value="GTA_TIM_dom"/>
</dbReference>
<feature type="domain" description="GTA TIM-barrel-like" evidence="1">
    <location>
        <begin position="446"/>
        <end position="658"/>
    </location>
</feature>
<proteinExistence type="predicted"/>
<dbReference type="CDD" id="cd19607">
    <property type="entry name" value="GTA_TIM-barrel-like"/>
    <property type="match status" value="1"/>
</dbReference>
<dbReference type="Pfam" id="PF23666">
    <property type="entry name" value="Rcc01698_C"/>
    <property type="match status" value="1"/>
</dbReference>
<sequence length="1480" mass="159212">MATLVLGAAGAALGGSIGGAILGVSAATIGGFVGSTVGSVVDSWIISSLAPTQRIEGARLDSLRITSATEGAVIPRLYGRMRIGGNIIWATDFREDTSTTTQGGGKTGGGKVKTTEYLYYASFAVALCEGPITGIGRIWADGKPMDLTGVTWRWYPGDEAQTADPFIAAKMGAASTPAYRGTAYVVFEELALSTYGNRIPQLSFEVFRPLADPDTAEGLTQAVTMIPASGEFTYATTAIRKGAAGAQVPENLNALADSTDMVEALDRLQAMAPKVESISLVVAWFGDDLRAGSCKVQPGVEVPEKTTDPLIWSVNGVVRANAFLVSRDDQDRPVYGGTPSDFAVVEAIREMKARGLRVTFYPFLLMDVPPGNTLPNPYSNNAAETGQPAFPWRGRITCSPAAGFAGSVDKTATAAAQVASLFGHASPSDFAVLEDTVSWTGIAEDWGLRRMVLHYAHLCAAAGGVDAFLIGTEMRGLTTIRSDASTYPAVQALRDLAGDVRAILGAGTAISYAADWSEYFGHQPGDSSNDALFHLDPLWADPAIDFIGIDNYMPISDWRDGFEHSDANEGWPAIHDRAYLQANIAGDEGFDWFYASGVDRFTQMRTAITDGAYGEPWVFRYKDLRSWWSEPHHDRPGGVRRALHPDAAQPDTWVPIVGASVLSEPGIVLDRYVHAARIVSSGNAGGRARLNTNLTVTDGTRYRVTAWCQQGSSSSARILLEHPGGYAGFRYYFNDQVILTQGPHPITDIAVRTHGSAGDVFELAFTVVFLGDAIVPTSFGPVSAVAGEMVIALALDVHEIGVSTTDWVPQSKPIWFTELGCPAIDRGTNQPNVFYDPKSSESLTPHFSRGWRDDAIQRAYLEATYLWWGDAANNPLSSVYGGRMVHVPECAAWTWDARPYPFFPALTDVWTDGANWRLGHWLTGRLGAVSLAALVRHLCLRAGLPEARIDVTGLWGAVEGYIITALESPRASITTLSRHFGFDAVETEGVIRFVMRGRASVATLAPDELVAAREGDVIELSRGQETELPQALKWQVARADEDYDAAQVEARRITVDTTRVALESFPMAVPPEEAERRCRRALMEAWVGRETAAFRLPPSRLALDPADVVRLDHDGRLVDLRLVSIADAGARSIEAVRQDRAVYDLPPGDARPVSLSRAVVFGALDALLMDLPQLTEDQPAHRPLVAAHAVPWPGEMAVFRSPATDGFELLTTAQSRARIGTLVSDFFAGPTSRFDLGNALVVDLLTGTLESVTDLTLFGGANALAVESAAGVWEIVQAGAAELLAPGRYRLTRLLRGQRGTEGAMGNPTPAGARVVVLDSTLASLPIAEADVGIPWNWRIGPASRPVSDETYVAQTFTAEGVGLRPFSVAHVEQPWRKARSPGDLTIRWTRRSRSLAADSWGGLEVPLGEELEAYEVEILDGATMKRVLSAITTSAVYTAAQQIADRGAPLDPGDTLDIRIFQLSALVGRGTPKTVTLKF</sequence>
<evidence type="ECO:0000313" key="5">
    <source>
        <dbReference type="Proteomes" id="UP000645462"/>
    </source>
</evidence>
<organism evidence="4 5">
    <name type="scientific">Marivita lacus</name>
    <dbReference type="NCBI Taxonomy" id="1323742"/>
    <lineage>
        <taxon>Bacteria</taxon>
        <taxon>Pseudomonadati</taxon>
        <taxon>Pseudomonadota</taxon>
        <taxon>Alphaproteobacteria</taxon>
        <taxon>Rhodobacterales</taxon>
        <taxon>Roseobacteraceae</taxon>
        <taxon>Marivita</taxon>
    </lineage>
</organism>
<comment type="caution">
    <text evidence="4">The sequence shown here is derived from an EMBL/GenBank/DDBJ whole genome shotgun (WGS) entry which is preliminary data.</text>
</comment>
<dbReference type="Pfam" id="PF13550">
    <property type="entry name" value="Phage-tail_3"/>
    <property type="match status" value="1"/>
</dbReference>
<dbReference type="InterPro" id="IPR056490">
    <property type="entry name" value="Rcc01698_C"/>
</dbReference>
<feature type="domain" description="GTA TIM-barrel-like" evidence="1">
    <location>
        <begin position="803"/>
        <end position="904"/>
    </location>
</feature>
<dbReference type="Gene3D" id="3.20.20.80">
    <property type="entry name" value="Glycosidases"/>
    <property type="match status" value="2"/>
</dbReference>
<evidence type="ECO:0000259" key="1">
    <source>
        <dbReference type="Pfam" id="PF13547"/>
    </source>
</evidence>
<accession>A0ABQ1L0F9</accession>
<dbReference type="InterPro" id="IPR032876">
    <property type="entry name" value="J_dom"/>
</dbReference>
<dbReference type="EMBL" id="BMFC01000012">
    <property type="protein sequence ID" value="GGC16529.1"/>
    <property type="molecule type" value="Genomic_DNA"/>
</dbReference>
<evidence type="ECO:0000313" key="4">
    <source>
        <dbReference type="EMBL" id="GGC16529.1"/>
    </source>
</evidence>
<feature type="domain" description="Rcc01698-like C-terminal" evidence="3">
    <location>
        <begin position="1217"/>
        <end position="1316"/>
    </location>
</feature>
<dbReference type="Pfam" id="PF13547">
    <property type="entry name" value="GTA_TIM"/>
    <property type="match status" value="2"/>
</dbReference>
<evidence type="ECO:0000259" key="3">
    <source>
        <dbReference type="Pfam" id="PF23666"/>
    </source>
</evidence>
<gene>
    <name evidence="4" type="ORF">GCM10011363_36170</name>
</gene>
<evidence type="ECO:0008006" key="6">
    <source>
        <dbReference type="Google" id="ProtNLM"/>
    </source>
</evidence>
<protein>
    <recommendedName>
        <fullName evidence="6">Host specificity protein</fullName>
    </recommendedName>
</protein>
<reference evidence="5" key="1">
    <citation type="journal article" date="2019" name="Int. J. Syst. Evol. Microbiol.">
        <title>The Global Catalogue of Microorganisms (GCM) 10K type strain sequencing project: providing services to taxonomists for standard genome sequencing and annotation.</title>
        <authorList>
            <consortium name="The Broad Institute Genomics Platform"/>
            <consortium name="The Broad Institute Genome Sequencing Center for Infectious Disease"/>
            <person name="Wu L."/>
            <person name="Ma J."/>
        </authorList>
    </citation>
    <scope>NUCLEOTIDE SEQUENCE [LARGE SCALE GENOMIC DNA]</scope>
    <source>
        <strain evidence="5">CGMCC 1.12478</strain>
    </source>
</reference>
<dbReference type="RefSeq" id="WP_229747910.1">
    <property type="nucleotide sequence ID" value="NZ_BMFC01000012.1"/>
</dbReference>
<name>A0ABQ1L0F9_9RHOB</name>
<dbReference type="Proteomes" id="UP000645462">
    <property type="component" value="Unassembled WGS sequence"/>
</dbReference>
<keyword evidence="5" id="KW-1185">Reference proteome</keyword>